<evidence type="ECO:0000313" key="3">
    <source>
        <dbReference type="Proteomes" id="UP001596096"/>
    </source>
</evidence>
<protein>
    <recommendedName>
        <fullName evidence="4">Sigma-70 family RNA polymerase sigma factor</fullName>
    </recommendedName>
</protein>
<proteinExistence type="predicted"/>
<evidence type="ECO:0000313" key="2">
    <source>
        <dbReference type="EMBL" id="MFC5821836.1"/>
    </source>
</evidence>
<keyword evidence="3" id="KW-1185">Reference proteome</keyword>
<accession>A0ABW1C8A9</accession>
<comment type="caution">
    <text evidence="2">The sequence shown here is derived from an EMBL/GenBank/DDBJ whole genome shotgun (WGS) entry which is preliminary data.</text>
</comment>
<gene>
    <name evidence="2" type="ORF">ACFPUY_42710</name>
</gene>
<dbReference type="CDD" id="cd06171">
    <property type="entry name" value="Sigma70_r4"/>
    <property type="match status" value="1"/>
</dbReference>
<evidence type="ECO:0000256" key="1">
    <source>
        <dbReference type="SAM" id="MobiDB-lite"/>
    </source>
</evidence>
<dbReference type="RefSeq" id="WP_219550296.1">
    <property type="nucleotide sequence ID" value="NZ_JAHKRN010000057.1"/>
</dbReference>
<evidence type="ECO:0008006" key="4">
    <source>
        <dbReference type="Google" id="ProtNLM"/>
    </source>
</evidence>
<feature type="region of interest" description="Disordered" evidence="1">
    <location>
        <begin position="336"/>
        <end position="402"/>
    </location>
</feature>
<name>A0ABW1C8A9_9ACTN</name>
<sequence>MDERRAITVPVIAKPAGTPFIPGEPMWHSLSDDAREVIEDLRHRYGDRLYDYLRTVLSSGEARLALAGTLVSACVHAERVADDEHLRAWLYGLARAHRTLAVQEGSASHLDRNGPLGEALAELSPGQREVLDLAVRHELSDIEIALIFNVGAVQVETLLAQAREQVAAWLAMNAAGADLARDVPILAAPDTLTDELLLAKPLGEEEALWRADEFPVQPSLLPDARHTPSIRLPAAADDRPFRNWEQGSEHVEEFWRRRPDEADPEARLSLRPVVPALRVCMMVVGAVAGVSLIGMAWSGLHSARQGPPSAPGAETITLIATHPPFEPAVEEPPLVATSAPVPHRTGSASDDRASAKPSPAVTRTADPDRATGRTGGQEPTGRATTTSSRRLPKPAAPSARVFPTGISLGAARTGSFTIEFSPGGGRVVSASASDGMVVDGTRFIVSAPQAKPGCSSSRGAGTITLTWRAANTGDGRISAGTTTASGTATVHVSWTIAADKGVWIPTGNHVGDGQGHWSNCPHG</sequence>
<dbReference type="Proteomes" id="UP001596096">
    <property type="component" value="Unassembled WGS sequence"/>
</dbReference>
<reference evidence="3" key="1">
    <citation type="journal article" date="2019" name="Int. J. Syst. Evol. Microbiol.">
        <title>The Global Catalogue of Microorganisms (GCM) 10K type strain sequencing project: providing services to taxonomists for standard genome sequencing and annotation.</title>
        <authorList>
            <consortium name="The Broad Institute Genomics Platform"/>
            <consortium name="The Broad Institute Genome Sequencing Center for Infectious Disease"/>
            <person name="Wu L."/>
            <person name="Ma J."/>
        </authorList>
    </citation>
    <scope>NUCLEOTIDE SEQUENCE [LARGE SCALE GENOMIC DNA]</scope>
    <source>
        <strain evidence="3">CGMCC 4.7106</strain>
    </source>
</reference>
<organism evidence="2 3">
    <name type="scientific">Nonomuraea harbinensis</name>
    <dbReference type="NCBI Taxonomy" id="1286938"/>
    <lineage>
        <taxon>Bacteria</taxon>
        <taxon>Bacillati</taxon>
        <taxon>Actinomycetota</taxon>
        <taxon>Actinomycetes</taxon>
        <taxon>Streptosporangiales</taxon>
        <taxon>Streptosporangiaceae</taxon>
        <taxon>Nonomuraea</taxon>
    </lineage>
</organism>
<dbReference type="EMBL" id="JBHSNW010000040">
    <property type="protein sequence ID" value="MFC5821836.1"/>
    <property type="molecule type" value="Genomic_DNA"/>
</dbReference>